<dbReference type="InterPro" id="IPR011835">
    <property type="entry name" value="GS/SS"/>
</dbReference>
<feature type="binding site" evidence="8">
    <location>
        <position position="20"/>
    </location>
    <ligand>
        <name>ADP-alpha-D-glucose</name>
        <dbReference type="ChEBI" id="CHEBI:57498"/>
    </ligand>
</feature>
<dbReference type="UniPathway" id="UPA00164"/>
<dbReference type="CDD" id="cd03791">
    <property type="entry name" value="GT5_Glycogen_synthase_DULL1-like"/>
    <property type="match status" value="1"/>
</dbReference>
<dbReference type="GO" id="GO:0004373">
    <property type="term" value="F:alpha-1,4-glucan glucosyltransferase (UDP-glucose donor) activity"/>
    <property type="evidence" value="ECO:0007669"/>
    <property type="project" value="InterPro"/>
</dbReference>
<feature type="domain" description="Glycosyl transferase family 1" evidence="9">
    <location>
        <begin position="291"/>
        <end position="452"/>
    </location>
</feature>
<dbReference type="GO" id="GO:0009011">
    <property type="term" value="F:alpha-1,4-glucan glucosyltransferase (ADP-glucose donor) activity"/>
    <property type="evidence" value="ECO:0007669"/>
    <property type="project" value="UniProtKB-UniRule"/>
</dbReference>
<evidence type="ECO:0000256" key="8">
    <source>
        <dbReference type="HAMAP-Rule" id="MF_00484"/>
    </source>
</evidence>
<dbReference type="AlphaFoldDB" id="A0A291LW84"/>
<accession>A0A291LW84</accession>
<dbReference type="Proteomes" id="UP000219050">
    <property type="component" value="Chromosome"/>
</dbReference>
<dbReference type="HAMAP" id="MF_00484">
    <property type="entry name" value="Glycogen_synth"/>
    <property type="match status" value="1"/>
</dbReference>
<gene>
    <name evidence="8" type="primary">glgA</name>
    <name evidence="11" type="ORF">CBW24_01145</name>
</gene>
<dbReference type="OrthoDB" id="9808590at2"/>
<dbReference type="InterPro" id="IPR001296">
    <property type="entry name" value="Glyco_trans_1"/>
</dbReference>
<comment type="pathway">
    <text evidence="3 8">Glycan biosynthesis; glycogen biosynthesis.</text>
</comment>
<comment type="function">
    <text evidence="2 8">Synthesizes alpha-1,4-glucan chains using ADP-glucose.</text>
</comment>
<evidence type="ECO:0000256" key="6">
    <source>
        <dbReference type="ARBA" id="ARBA00022679"/>
    </source>
</evidence>
<keyword evidence="5 8" id="KW-0328">Glycosyltransferase</keyword>
<keyword evidence="6 8" id="KW-0808">Transferase</keyword>
<organism evidence="11 12">
    <name type="scientific">Pacificitalea manganoxidans</name>
    <dbReference type="NCBI Taxonomy" id="1411902"/>
    <lineage>
        <taxon>Bacteria</taxon>
        <taxon>Pseudomonadati</taxon>
        <taxon>Pseudomonadota</taxon>
        <taxon>Alphaproteobacteria</taxon>
        <taxon>Rhodobacterales</taxon>
        <taxon>Paracoccaceae</taxon>
        <taxon>Pacificitalea</taxon>
    </lineage>
</organism>
<dbReference type="Pfam" id="PF08323">
    <property type="entry name" value="Glyco_transf_5"/>
    <property type="match status" value="1"/>
</dbReference>
<sequence>MAATKTGVLSVTSESVPLIKSGGLADVAGALPGALAGQGVNMRVLLPAYRGLLKQIGRTRTVLDLPDLFGGKGRVVAGRAGDMQVLLLDAPHLFDRTGGPYLDADGRDFPDNPERFAALSWAAAEIAAKGLSDGWTPSLVHAHDWQAALTPVYLRLRGIAVPSVLTIHNIAFQGLAPFEKLQALRLPPELWERGDIEYWGQIGVLKAGLIHADRVTTVSPTYALELRRDQFGMGLQGVIAARPDGICGLLNGIDTDVWNPETDPEVVSFSTRSLAGRAKNRKRLVQEFGLTDTGGPIAAVISRLTRQKGLDLLPEVIPGFLARGGMVAILGNGDADIQEALRSLAARFPGKVGIYLGYDEPRSHRVFAGADCIVIPSRFEPCGLTQLYGLRYGAVPMVVATGGLADTVIAANPAALDRQVATGIVLHQADTESLRAGFDQLLDLHAQPETFRRIRRNGMAADFGWARSAQAYAELYQDLAPELAS</sequence>
<evidence type="ECO:0000313" key="12">
    <source>
        <dbReference type="Proteomes" id="UP000219050"/>
    </source>
</evidence>
<keyword evidence="7 8" id="KW-0320">Glycogen biosynthesis</keyword>
<reference evidence="11 12" key="1">
    <citation type="submission" date="2017-05" db="EMBL/GenBank/DDBJ databases">
        <title>Comparative genomic and metabolic analysis of manganese-oxidizing mechanisms in Celeribater manganoxidans DY25T: its adaption to the environment of polymetallic nodule.</title>
        <authorList>
            <person name="Wang X."/>
        </authorList>
    </citation>
    <scope>NUCLEOTIDE SEQUENCE [LARGE SCALE GENOMIC DNA]</scope>
    <source>
        <strain evidence="11 12">DY25</strain>
    </source>
</reference>
<dbReference type="PANTHER" id="PTHR45825">
    <property type="entry name" value="GRANULE-BOUND STARCH SYNTHASE 1, CHLOROPLASTIC/AMYLOPLASTIC"/>
    <property type="match status" value="1"/>
</dbReference>
<dbReference type="Pfam" id="PF00534">
    <property type="entry name" value="Glycos_transf_1"/>
    <property type="match status" value="1"/>
</dbReference>
<dbReference type="Gene3D" id="3.40.50.2000">
    <property type="entry name" value="Glycogen Phosphorylase B"/>
    <property type="match status" value="2"/>
</dbReference>
<dbReference type="NCBIfam" id="TIGR02095">
    <property type="entry name" value="glgA"/>
    <property type="match status" value="1"/>
</dbReference>
<dbReference type="GO" id="GO:0005978">
    <property type="term" value="P:glycogen biosynthetic process"/>
    <property type="evidence" value="ECO:0007669"/>
    <property type="project" value="UniProtKB-UniRule"/>
</dbReference>
<evidence type="ECO:0000256" key="7">
    <source>
        <dbReference type="ARBA" id="ARBA00023056"/>
    </source>
</evidence>
<evidence type="ECO:0000313" key="11">
    <source>
        <dbReference type="EMBL" id="ATI40748.1"/>
    </source>
</evidence>
<keyword evidence="12" id="KW-1185">Reference proteome</keyword>
<dbReference type="InterPro" id="IPR013534">
    <property type="entry name" value="Starch_synth_cat_dom"/>
</dbReference>
<dbReference type="EC" id="2.4.1.21" evidence="8"/>
<evidence type="ECO:0000259" key="10">
    <source>
        <dbReference type="Pfam" id="PF08323"/>
    </source>
</evidence>
<evidence type="ECO:0000256" key="2">
    <source>
        <dbReference type="ARBA" id="ARBA00002764"/>
    </source>
</evidence>
<comment type="catalytic activity">
    <reaction evidence="1 8">
        <text>[(1-&gt;4)-alpha-D-glucosyl](n) + ADP-alpha-D-glucose = [(1-&gt;4)-alpha-D-glucosyl](n+1) + ADP + H(+)</text>
        <dbReference type="Rhea" id="RHEA:18189"/>
        <dbReference type="Rhea" id="RHEA-COMP:9584"/>
        <dbReference type="Rhea" id="RHEA-COMP:9587"/>
        <dbReference type="ChEBI" id="CHEBI:15378"/>
        <dbReference type="ChEBI" id="CHEBI:15444"/>
        <dbReference type="ChEBI" id="CHEBI:57498"/>
        <dbReference type="ChEBI" id="CHEBI:456216"/>
        <dbReference type="EC" id="2.4.1.21"/>
    </reaction>
</comment>
<dbReference type="SUPFAM" id="SSF53756">
    <property type="entry name" value="UDP-Glycosyltransferase/glycogen phosphorylase"/>
    <property type="match status" value="1"/>
</dbReference>
<name>A0A291LW84_9RHOB</name>
<evidence type="ECO:0000256" key="1">
    <source>
        <dbReference type="ARBA" id="ARBA00001478"/>
    </source>
</evidence>
<evidence type="ECO:0000256" key="5">
    <source>
        <dbReference type="ARBA" id="ARBA00022676"/>
    </source>
</evidence>
<dbReference type="GO" id="GO:0005829">
    <property type="term" value="C:cytosol"/>
    <property type="evidence" value="ECO:0007669"/>
    <property type="project" value="TreeGrafter"/>
</dbReference>
<protein>
    <recommendedName>
        <fullName evidence="8">Glycogen synthase</fullName>
        <ecNumber evidence="8">2.4.1.21</ecNumber>
    </recommendedName>
    <alternativeName>
        <fullName evidence="8">Starch [bacterial glycogen] synthase</fullName>
    </alternativeName>
</protein>
<dbReference type="KEGG" id="cmag:CBW24_01145"/>
<evidence type="ECO:0000259" key="9">
    <source>
        <dbReference type="Pfam" id="PF00534"/>
    </source>
</evidence>
<dbReference type="NCBIfam" id="NF001899">
    <property type="entry name" value="PRK00654.1-2"/>
    <property type="match status" value="1"/>
</dbReference>
<feature type="domain" description="Starch synthase catalytic" evidence="10">
    <location>
        <begin position="8"/>
        <end position="240"/>
    </location>
</feature>
<dbReference type="EMBL" id="CP021404">
    <property type="protein sequence ID" value="ATI40748.1"/>
    <property type="molecule type" value="Genomic_DNA"/>
</dbReference>
<proteinExistence type="inferred from homology"/>
<dbReference type="RefSeq" id="WP_097372401.1">
    <property type="nucleotide sequence ID" value="NZ_CP021404.1"/>
</dbReference>
<evidence type="ECO:0000256" key="3">
    <source>
        <dbReference type="ARBA" id="ARBA00004964"/>
    </source>
</evidence>
<dbReference type="PANTHER" id="PTHR45825:SF11">
    <property type="entry name" value="ALPHA AMYLASE DOMAIN-CONTAINING PROTEIN"/>
    <property type="match status" value="1"/>
</dbReference>
<comment type="similarity">
    <text evidence="4 8">Belongs to the glycosyltransferase 1 family. Bacterial/plant glycogen synthase subfamily.</text>
</comment>
<evidence type="ECO:0000256" key="4">
    <source>
        <dbReference type="ARBA" id="ARBA00010281"/>
    </source>
</evidence>